<reference evidence="3" key="1">
    <citation type="journal article" date="2015" name="Nature">
        <title>Complex archaea that bridge the gap between prokaryotes and eukaryotes.</title>
        <authorList>
            <person name="Spang A."/>
            <person name="Saw J.H."/>
            <person name="Jorgensen S.L."/>
            <person name="Zaremba-Niedzwiedzka K."/>
            <person name="Martijn J."/>
            <person name="Lind A.E."/>
            <person name="van Eijk R."/>
            <person name="Schleper C."/>
            <person name="Guy L."/>
            <person name="Ettema T.J."/>
        </authorList>
    </citation>
    <scope>NUCLEOTIDE SEQUENCE</scope>
</reference>
<keyword evidence="1" id="KW-0812">Transmembrane</keyword>
<keyword evidence="1" id="KW-0472">Membrane</keyword>
<dbReference type="Pfam" id="PF05735">
    <property type="entry name" value="TSP_C"/>
    <property type="match status" value="1"/>
</dbReference>
<comment type="caution">
    <text evidence="3">The sequence shown here is derived from an EMBL/GenBank/DDBJ whole genome shotgun (WGS) entry which is preliminary data.</text>
</comment>
<dbReference type="GO" id="GO:0005509">
    <property type="term" value="F:calcium ion binding"/>
    <property type="evidence" value="ECO:0007669"/>
    <property type="project" value="InterPro"/>
</dbReference>
<protein>
    <recommendedName>
        <fullName evidence="2">TSP C-terminal domain-containing protein</fullName>
    </recommendedName>
</protein>
<keyword evidence="1" id="KW-1133">Transmembrane helix</keyword>
<dbReference type="SUPFAM" id="SSF49899">
    <property type="entry name" value="Concanavalin A-like lectins/glucanases"/>
    <property type="match status" value="1"/>
</dbReference>
<sequence>MAGLHLKQVSLMQIKINTFLQSSALILSLSLLSSTVFAGPVDLSPWSVNGTGTWNLQSANNAVKQTVNGNPTVFHNNQNSQGNALSGQITVQTTADDDFIGFVLGYNDGDLNNSSANYLLIDWKQIDQSFYGFAPKGLAISQVTGALSDDSGAWSHNPSNNVTELQRAATLGSTGWLDNTTYDFDLIFTASLVEVFVNGNKELSITGTFNNGSFGFYNYSQADVLYAGIQEDIVPPSAVPIPAAALMFAPALLGFVGLRRLKKTI</sequence>
<proteinExistence type="predicted"/>
<evidence type="ECO:0000259" key="2">
    <source>
        <dbReference type="PROSITE" id="PS51236"/>
    </source>
</evidence>
<gene>
    <name evidence="3" type="ORF">LCGC14_1569370</name>
</gene>
<feature type="transmembrane region" description="Helical" evidence="1">
    <location>
        <begin position="239"/>
        <end position="258"/>
    </location>
</feature>
<evidence type="ECO:0000313" key="3">
    <source>
        <dbReference type="EMBL" id="KKM27970.1"/>
    </source>
</evidence>
<organism evidence="3">
    <name type="scientific">marine sediment metagenome</name>
    <dbReference type="NCBI Taxonomy" id="412755"/>
    <lineage>
        <taxon>unclassified sequences</taxon>
        <taxon>metagenomes</taxon>
        <taxon>ecological metagenomes</taxon>
    </lineage>
</organism>
<feature type="domain" description="TSP C-terminal" evidence="2">
    <location>
        <begin position="36"/>
        <end position="235"/>
    </location>
</feature>
<dbReference type="Gene3D" id="2.60.120.200">
    <property type="match status" value="1"/>
</dbReference>
<dbReference type="EMBL" id="LAZR01012220">
    <property type="protein sequence ID" value="KKM27970.1"/>
    <property type="molecule type" value="Genomic_DNA"/>
</dbReference>
<dbReference type="InterPro" id="IPR013320">
    <property type="entry name" value="ConA-like_dom_sf"/>
</dbReference>
<dbReference type="PROSITE" id="PS51236">
    <property type="entry name" value="TSP_CTER"/>
    <property type="match status" value="1"/>
</dbReference>
<evidence type="ECO:0000256" key="1">
    <source>
        <dbReference type="SAM" id="Phobius"/>
    </source>
</evidence>
<name>A0A0F9LKN7_9ZZZZ</name>
<accession>A0A0F9LKN7</accession>
<dbReference type="GO" id="GO:0007155">
    <property type="term" value="P:cell adhesion"/>
    <property type="evidence" value="ECO:0007669"/>
    <property type="project" value="InterPro"/>
</dbReference>
<dbReference type="AlphaFoldDB" id="A0A0F9LKN7"/>
<dbReference type="InterPro" id="IPR008859">
    <property type="entry name" value="Thrombospondin_C"/>
</dbReference>
<dbReference type="GO" id="GO:0005576">
    <property type="term" value="C:extracellular region"/>
    <property type="evidence" value="ECO:0007669"/>
    <property type="project" value="InterPro"/>
</dbReference>